<dbReference type="InterPro" id="IPR024976">
    <property type="entry name" value="DUF3885"/>
</dbReference>
<sequence length="377" mass="44375">MNKTRMDGFTSFMDRYFPDLILLPALFYSWPIGIRFELGTHWNKGLGYEGSPYLENVYSRAIRLFEAAHAEQDELYIVTHLPDFGDLKRNRKKLVMTRYMNKKSLRYRLMHREIPYVIPEDNEEGHWKSHLFVLPCRRNEVDYPGLLKECCNEDMGFKKTVCQEVFIVNKTRKTIFHVYDDRGCDLIAASVEAIRPMYEMFNSWILDYDRLKIDQVFNGGNTMKPVMKRSELQNKEDIWNAVISAISNMDFPSGDPTADELSILFQYYSENESGGHEILLNWCSELIEEKGIDAYLEKLTLILEKIGAGEYAAIEQRYLKDIWQLYKELEQDERKEDAFLKAVQQADRAYQALGKQLENKMEVYFVDIYPKLIDIVE</sequence>
<accession>A0A098EHR6</accession>
<dbReference type="AlphaFoldDB" id="A0A098EHR6"/>
<reference evidence="2 3" key="1">
    <citation type="submission" date="2014-09" db="EMBL/GenBank/DDBJ databases">
        <authorList>
            <person name="Urmite Genomes Urmite Genomes"/>
        </authorList>
    </citation>
    <scope>NUCLEOTIDE SEQUENCE [LARGE SCALE GENOMIC DNA]</scope>
    <source>
        <strain evidence="2 3">ES2</strain>
    </source>
</reference>
<keyword evidence="3" id="KW-1185">Reference proteome</keyword>
<gene>
    <name evidence="2" type="ORF">BN1080_00237</name>
</gene>
<evidence type="ECO:0000313" key="3">
    <source>
        <dbReference type="Proteomes" id="UP000043699"/>
    </source>
</evidence>
<feature type="domain" description="DUF3885" evidence="1">
    <location>
        <begin position="10"/>
        <end position="209"/>
    </location>
</feature>
<organism evidence="2 3">
    <name type="scientific">Planococcus massiliensis</name>
    <dbReference type="NCBI Taxonomy" id="1499687"/>
    <lineage>
        <taxon>Bacteria</taxon>
        <taxon>Bacillati</taxon>
        <taxon>Bacillota</taxon>
        <taxon>Bacilli</taxon>
        <taxon>Bacillales</taxon>
        <taxon>Caryophanaceae</taxon>
        <taxon>Planococcus</taxon>
    </lineage>
</organism>
<dbReference type="STRING" id="1499687.BN1080_00237"/>
<dbReference type="Proteomes" id="UP000043699">
    <property type="component" value="Unassembled WGS sequence"/>
</dbReference>
<dbReference type="Pfam" id="PF13021">
    <property type="entry name" value="DUF3885"/>
    <property type="match status" value="1"/>
</dbReference>
<dbReference type="RefSeq" id="WP_052649758.1">
    <property type="nucleotide sequence ID" value="NZ_CCXS01000001.1"/>
</dbReference>
<evidence type="ECO:0000313" key="2">
    <source>
        <dbReference type="EMBL" id="CEG21330.1"/>
    </source>
</evidence>
<proteinExistence type="predicted"/>
<dbReference type="EMBL" id="CCXS01000001">
    <property type="protein sequence ID" value="CEG21330.1"/>
    <property type="molecule type" value="Genomic_DNA"/>
</dbReference>
<protein>
    <recommendedName>
        <fullName evidence="1">DUF3885 domain-containing protein</fullName>
    </recommendedName>
</protein>
<evidence type="ECO:0000259" key="1">
    <source>
        <dbReference type="Pfam" id="PF13021"/>
    </source>
</evidence>
<name>A0A098EHR6_9BACL</name>